<accession>A0AA38SGI5</accession>
<gene>
    <name evidence="4" type="ORF">NKR19_g3623</name>
</gene>
<dbReference type="Proteomes" id="UP001174691">
    <property type="component" value="Unassembled WGS sequence"/>
</dbReference>
<dbReference type="SUPFAM" id="SSF53383">
    <property type="entry name" value="PLP-dependent transferases"/>
    <property type="match status" value="1"/>
</dbReference>
<dbReference type="PRINTS" id="PR00753">
    <property type="entry name" value="ACCSYNTHASE"/>
</dbReference>
<protein>
    <submittedName>
        <fullName evidence="4">PLP-dependent transferase</fullName>
    </submittedName>
</protein>
<evidence type="ECO:0000256" key="2">
    <source>
        <dbReference type="SAM" id="MobiDB-lite"/>
    </source>
</evidence>
<feature type="compositionally biased region" description="Polar residues" evidence="2">
    <location>
        <begin position="377"/>
        <end position="387"/>
    </location>
</feature>
<keyword evidence="1" id="KW-0663">Pyridoxal phosphate</keyword>
<comment type="caution">
    <text evidence="4">The sequence shown here is derived from an EMBL/GenBank/DDBJ whole genome shotgun (WGS) entry which is preliminary data.</text>
</comment>
<dbReference type="PANTHER" id="PTHR43795">
    <property type="entry name" value="BIFUNCTIONAL ASPARTATE AMINOTRANSFERASE AND GLUTAMATE/ASPARTATE-PREPHENATE AMINOTRANSFERASE-RELATED"/>
    <property type="match status" value="1"/>
</dbReference>
<feature type="region of interest" description="Disordered" evidence="2">
    <location>
        <begin position="371"/>
        <end position="392"/>
    </location>
</feature>
<evidence type="ECO:0000313" key="4">
    <source>
        <dbReference type="EMBL" id="KAJ9158127.1"/>
    </source>
</evidence>
<dbReference type="Gene3D" id="3.90.1150.10">
    <property type="entry name" value="Aspartate Aminotransferase, domain 1"/>
    <property type="match status" value="1"/>
</dbReference>
<dbReference type="CDD" id="cd00609">
    <property type="entry name" value="AAT_like"/>
    <property type="match status" value="1"/>
</dbReference>
<dbReference type="InterPro" id="IPR004839">
    <property type="entry name" value="Aminotransferase_I/II_large"/>
</dbReference>
<evidence type="ECO:0000259" key="3">
    <source>
        <dbReference type="Pfam" id="PF00155"/>
    </source>
</evidence>
<dbReference type="GO" id="GO:0006520">
    <property type="term" value="P:amino acid metabolic process"/>
    <property type="evidence" value="ECO:0007669"/>
    <property type="project" value="TreeGrafter"/>
</dbReference>
<dbReference type="InterPro" id="IPR015422">
    <property type="entry name" value="PyrdxlP-dep_Trfase_small"/>
</dbReference>
<feature type="domain" description="Aminotransferase class I/classII large" evidence="3">
    <location>
        <begin position="34"/>
        <end position="442"/>
    </location>
</feature>
<evidence type="ECO:0000256" key="1">
    <source>
        <dbReference type="ARBA" id="ARBA00022898"/>
    </source>
</evidence>
<dbReference type="EMBL" id="JANBVN010000041">
    <property type="protein sequence ID" value="KAJ9158127.1"/>
    <property type="molecule type" value="Genomic_DNA"/>
</dbReference>
<keyword evidence="4" id="KW-0808">Transferase</keyword>
<dbReference type="GO" id="GO:0008483">
    <property type="term" value="F:transaminase activity"/>
    <property type="evidence" value="ECO:0007669"/>
    <property type="project" value="TreeGrafter"/>
</dbReference>
<dbReference type="InterPro" id="IPR015421">
    <property type="entry name" value="PyrdxlP-dep_Trfase_major"/>
</dbReference>
<sequence>MLSARGTAASHRHQELTWDVMASPYCSKLNATGFVNLGIAENSLMQRELLEHISQNFHPEPTALSYGEGPNGSKRLRSALARFINTFFSPATPILPGHISVSSGVTGSLERCAFELGDPGDAFLLGRPYYGAFPAEVGDRAKVRIIPVTFGKGCDPMGLAAVSAYESAILAARSRSQRVRAILLCSPHNPLGRCYPREVLVSLMRLCQRYRLHLLVDEVYALSVFANPRDSSRAAAAACGFTSALAIDTEGVIDPALVHVLWGLSKDFGCNGLRIGCVVSPGNPALVAALDAHAPYRYPAAFLDYAACLVLEDEEWVAAFVAENRRRLAENYAVVASFLEENAVPFHEGTNAGLFVWANLGAVWLRRRRKGVGSGQNGSTSNENGASRSGDDDLNVVDLEQLRAYSDINLEINERLIEEKVYLIDGDECGSESPGYFRIVFAQPMYILATGLERIAKALEL</sequence>
<reference evidence="4" key="1">
    <citation type="submission" date="2022-07" db="EMBL/GenBank/DDBJ databases">
        <title>Fungi with potential for degradation of polypropylene.</title>
        <authorList>
            <person name="Gostincar C."/>
        </authorList>
    </citation>
    <scope>NUCLEOTIDE SEQUENCE</scope>
    <source>
        <strain evidence="4">EXF-13287</strain>
    </source>
</reference>
<organism evidence="4 5">
    <name type="scientific">Coniochaeta hoffmannii</name>
    <dbReference type="NCBI Taxonomy" id="91930"/>
    <lineage>
        <taxon>Eukaryota</taxon>
        <taxon>Fungi</taxon>
        <taxon>Dikarya</taxon>
        <taxon>Ascomycota</taxon>
        <taxon>Pezizomycotina</taxon>
        <taxon>Sordariomycetes</taxon>
        <taxon>Sordariomycetidae</taxon>
        <taxon>Coniochaetales</taxon>
        <taxon>Coniochaetaceae</taxon>
        <taxon>Coniochaeta</taxon>
    </lineage>
</organism>
<dbReference type="PANTHER" id="PTHR43795:SF63">
    <property type="entry name" value="PUTATIVE (AFU_ORTHOLOGUE AFUA_4G00630)-RELATED"/>
    <property type="match status" value="1"/>
</dbReference>
<evidence type="ECO:0000313" key="5">
    <source>
        <dbReference type="Proteomes" id="UP001174691"/>
    </source>
</evidence>
<dbReference type="Gene3D" id="3.40.640.10">
    <property type="entry name" value="Type I PLP-dependent aspartate aminotransferase-like (Major domain)"/>
    <property type="match status" value="1"/>
</dbReference>
<dbReference type="Pfam" id="PF00155">
    <property type="entry name" value="Aminotran_1_2"/>
    <property type="match status" value="1"/>
</dbReference>
<dbReference type="InterPro" id="IPR050478">
    <property type="entry name" value="Ethylene_sulfur-biosynth"/>
</dbReference>
<name>A0AA38SGI5_9PEZI</name>
<dbReference type="AlphaFoldDB" id="A0AA38SGI5"/>
<proteinExistence type="predicted"/>
<dbReference type="GO" id="GO:0030170">
    <property type="term" value="F:pyridoxal phosphate binding"/>
    <property type="evidence" value="ECO:0007669"/>
    <property type="project" value="InterPro"/>
</dbReference>
<keyword evidence="5" id="KW-1185">Reference proteome</keyword>
<dbReference type="InterPro" id="IPR015424">
    <property type="entry name" value="PyrdxlP-dep_Trfase"/>
</dbReference>